<gene>
    <name evidence="2" type="ORF">JRJ22_22120</name>
</gene>
<evidence type="ECO:0000313" key="2">
    <source>
        <dbReference type="EMBL" id="QSF43913.1"/>
    </source>
</evidence>
<organism evidence="2 3">
    <name type="scientific">Paenibacillus tianjinensis</name>
    <dbReference type="NCBI Taxonomy" id="2810347"/>
    <lineage>
        <taxon>Bacteria</taxon>
        <taxon>Bacillati</taxon>
        <taxon>Bacillota</taxon>
        <taxon>Bacilli</taxon>
        <taxon>Bacillales</taxon>
        <taxon>Paenibacillaceae</taxon>
        <taxon>Paenibacillus</taxon>
    </lineage>
</organism>
<dbReference type="Proteomes" id="UP000663452">
    <property type="component" value="Chromosome"/>
</dbReference>
<accession>A0ABX7L6W5</accession>
<dbReference type="RefSeq" id="WP_206101525.1">
    <property type="nucleotide sequence ID" value="NZ_CP070969.1"/>
</dbReference>
<keyword evidence="3" id="KW-1185">Reference proteome</keyword>
<feature type="compositionally biased region" description="Basic and acidic residues" evidence="1">
    <location>
        <begin position="123"/>
        <end position="138"/>
    </location>
</feature>
<feature type="region of interest" description="Disordered" evidence="1">
    <location>
        <begin position="24"/>
        <end position="179"/>
    </location>
</feature>
<evidence type="ECO:0000256" key="1">
    <source>
        <dbReference type="SAM" id="MobiDB-lite"/>
    </source>
</evidence>
<name>A0ABX7L6W5_9BACL</name>
<feature type="compositionally biased region" description="Polar residues" evidence="1">
    <location>
        <begin position="164"/>
        <end position="179"/>
    </location>
</feature>
<dbReference type="EMBL" id="CP070969">
    <property type="protein sequence ID" value="QSF43913.1"/>
    <property type="molecule type" value="Genomic_DNA"/>
</dbReference>
<reference evidence="2 3" key="1">
    <citation type="submission" date="2021-02" db="EMBL/GenBank/DDBJ databases">
        <title>Paenibacillus tianjinensis sp. nov.</title>
        <authorList>
            <person name="Liu H."/>
        </authorList>
    </citation>
    <scope>NUCLEOTIDE SEQUENCE [LARGE SCALE GENOMIC DNA]</scope>
    <source>
        <strain evidence="2 3">TB2019</strain>
    </source>
</reference>
<feature type="compositionally biased region" description="Low complexity" evidence="1">
    <location>
        <begin position="61"/>
        <end position="79"/>
    </location>
</feature>
<evidence type="ECO:0000313" key="3">
    <source>
        <dbReference type="Proteomes" id="UP000663452"/>
    </source>
</evidence>
<sequence length="206" mass="22231">MGSLIYIAAIILIAIVSNVNKAAKNKKKPNARGGMPAFGGGGDAPLRRARQPEPDREVVRPPASGSGFPAPGGSSSYPGRSTASYEEHDHELSPAWRESPQIPTPDYETGEGMSLEQSEDREDSVQARTERMQRELERLQASFDGMAGQVKEEGLGGAEAAREQNGTSSAPLRSSLATNRQALQNGLVWSEILSPPRSRRPHSTRR</sequence>
<proteinExistence type="predicted"/>
<protein>
    <submittedName>
        <fullName evidence="2">Uncharacterized protein</fullName>
    </submittedName>
</protein>
<feature type="compositionally biased region" description="Basic and acidic residues" evidence="1">
    <location>
        <begin position="50"/>
        <end position="59"/>
    </location>
</feature>